<dbReference type="EMBL" id="JANBPW010005953">
    <property type="protein sequence ID" value="KAJ1931547.1"/>
    <property type="molecule type" value="Genomic_DNA"/>
</dbReference>
<comment type="caution">
    <text evidence="1">The sequence shown here is derived from an EMBL/GenBank/DDBJ whole genome shotgun (WGS) entry which is preliminary data.</text>
</comment>
<name>A0ACC1IZG3_9FUNG</name>
<evidence type="ECO:0000313" key="2">
    <source>
        <dbReference type="Proteomes" id="UP001150603"/>
    </source>
</evidence>
<dbReference type="Proteomes" id="UP001150603">
    <property type="component" value="Unassembled WGS sequence"/>
</dbReference>
<organism evidence="1 2">
    <name type="scientific">Linderina macrospora</name>
    <dbReference type="NCBI Taxonomy" id="4868"/>
    <lineage>
        <taxon>Eukaryota</taxon>
        <taxon>Fungi</taxon>
        <taxon>Fungi incertae sedis</taxon>
        <taxon>Zoopagomycota</taxon>
        <taxon>Kickxellomycotina</taxon>
        <taxon>Kickxellomycetes</taxon>
        <taxon>Kickxellales</taxon>
        <taxon>Kickxellaceae</taxon>
        <taxon>Linderina</taxon>
    </lineage>
</organism>
<proteinExistence type="predicted"/>
<sequence length="320" mass="35740">MTYLVRVYVRQLRDFYLSDTEDARHSAKQLMEGYRCAQADNLALTFRAYLESVCNQDSGTSLRFQLLAILCARPLSYDPGEVLGCIEAEAKPLLLTEQAVLLVILDRTNESVDILVNELQDYAEAELLLLRPGLPESLAQMNQAHRDLSEESDDDQSGYWLLHQQTATSIANELRSLALGINVGPESVRKLLDMYIALGETDDEMAARLVSGLLAKYGQFAEMDVLDTVPDHWQFSVVEKFVVSKFQKLTHSAQTSNIERSVHQSLSFQSELGDMESKKRRGPLVLDYTQKCAKCGKLLGSSAFALVPESNDILHLTCLG</sequence>
<reference evidence="1" key="1">
    <citation type="submission" date="2022-07" db="EMBL/GenBank/DDBJ databases">
        <title>Phylogenomic reconstructions and comparative analyses of Kickxellomycotina fungi.</title>
        <authorList>
            <person name="Reynolds N.K."/>
            <person name="Stajich J.E."/>
            <person name="Barry K."/>
            <person name="Grigoriev I.V."/>
            <person name="Crous P."/>
            <person name="Smith M.E."/>
        </authorList>
    </citation>
    <scope>NUCLEOTIDE SEQUENCE</scope>
    <source>
        <strain evidence="1">NRRL 5244</strain>
    </source>
</reference>
<keyword evidence="2" id="KW-1185">Reference proteome</keyword>
<accession>A0ACC1IZG3</accession>
<protein>
    <submittedName>
        <fullName evidence="1">Uncharacterized protein</fullName>
    </submittedName>
</protein>
<gene>
    <name evidence="1" type="ORF">FBU59_006671</name>
</gene>
<evidence type="ECO:0000313" key="1">
    <source>
        <dbReference type="EMBL" id="KAJ1931547.1"/>
    </source>
</evidence>